<keyword evidence="4 7" id="KW-0238">DNA-binding</keyword>
<dbReference type="SUPFAM" id="SSF46894">
    <property type="entry name" value="C-terminal effector domain of the bipartite response regulators"/>
    <property type="match status" value="1"/>
</dbReference>
<sequence length="240" mass="26472">MTGQVAVKRLLLVDDDTAITAALQPILQRAGFVVSVAGDGQAALDMWEQVMPDVVVTDVLMPRLDGRELVRRIRSRGRWTPVVLLTQVGESFERSAALDEGADDYLNKPFDPQELISRIRAVLRRSMGGVPPLSAAPRLVSGLLVLDRLARRVTLAGREVQLTPKASLLLDHLMAHPGEVHSRERLLSTVWGFAVATPSRAVDHRIRELRRALGDDAGEPRYIETVQSMGYRFRGEVVAA</sequence>
<dbReference type="InterPro" id="IPR016032">
    <property type="entry name" value="Sig_transdc_resp-reg_C-effctor"/>
</dbReference>
<gene>
    <name evidence="10" type="ORF">BSZ40_05470</name>
</gene>
<evidence type="ECO:0000313" key="10">
    <source>
        <dbReference type="EMBL" id="OKL51931.1"/>
    </source>
</evidence>
<dbReference type="PANTHER" id="PTHR48111">
    <property type="entry name" value="REGULATOR OF RPOS"/>
    <property type="match status" value="1"/>
</dbReference>
<feature type="DNA-binding region" description="OmpR/PhoB-type" evidence="7">
    <location>
        <begin position="136"/>
        <end position="235"/>
    </location>
</feature>
<dbReference type="Gene3D" id="1.10.10.10">
    <property type="entry name" value="Winged helix-like DNA-binding domain superfamily/Winged helix DNA-binding domain"/>
    <property type="match status" value="1"/>
</dbReference>
<dbReference type="GO" id="GO:0006355">
    <property type="term" value="P:regulation of DNA-templated transcription"/>
    <property type="evidence" value="ECO:0007669"/>
    <property type="project" value="InterPro"/>
</dbReference>
<evidence type="ECO:0000256" key="4">
    <source>
        <dbReference type="ARBA" id="ARBA00023125"/>
    </source>
</evidence>
<evidence type="ECO:0000256" key="1">
    <source>
        <dbReference type="ARBA" id="ARBA00022553"/>
    </source>
</evidence>
<dbReference type="PROSITE" id="PS51755">
    <property type="entry name" value="OMPR_PHOB"/>
    <property type="match status" value="1"/>
</dbReference>
<proteinExistence type="predicted"/>
<dbReference type="GO" id="GO:0032993">
    <property type="term" value="C:protein-DNA complex"/>
    <property type="evidence" value="ECO:0007669"/>
    <property type="project" value="TreeGrafter"/>
</dbReference>
<keyword evidence="2" id="KW-0902">Two-component regulatory system</keyword>
<dbReference type="InterPro" id="IPR001789">
    <property type="entry name" value="Sig_transdc_resp-reg_receiver"/>
</dbReference>
<dbReference type="GO" id="GO:0000156">
    <property type="term" value="F:phosphorelay response regulator activity"/>
    <property type="evidence" value="ECO:0007669"/>
    <property type="project" value="TreeGrafter"/>
</dbReference>
<dbReference type="SMART" id="SM00862">
    <property type="entry name" value="Trans_reg_C"/>
    <property type="match status" value="1"/>
</dbReference>
<dbReference type="OrthoDB" id="162434at2"/>
<reference evidence="11" key="1">
    <citation type="submission" date="2016-12" db="EMBL/GenBank/DDBJ databases">
        <authorList>
            <person name="Meng X."/>
        </authorList>
    </citation>
    <scope>NUCLEOTIDE SEQUENCE [LARGE SCALE GENOMIC DNA]</scope>
    <source>
        <strain evidence="11">DSM 20732</strain>
    </source>
</reference>
<dbReference type="STRING" id="52770.BSZ40_05470"/>
<protein>
    <submittedName>
        <fullName evidence="10">DNA-binding response regulator</fullName>
    </submittedName>
</protein>
<feature type="domain" description="Response regulatory" evidence="8">
    <location>
        <begin position="9"/>
        <end position="123"/>
    </location>
</feature>
<dbReference type="Pfam" id="PF00486">
    <property type="entry name" value="Trans_reg_C"/>
    <property type="match status" value="1"/>
</dbReference>
<name>A0A1Q5PWF6_9ACTO</name>
<dbReference type="Gene3D" id="3.40.50.2300">
    <property type="match status" value="1"/>
</dbReference>
<dbReference type="PROSITE" id="PS50110">
    <property type="entry name" value="RESPONSE_REGULATORY"/>
    <property type="match status" value="1"/>
</dbReference>
<evidence type="ECO:0000313" key="11">
    <source>
        <dbReference type="Proteomes" id="UP000185612"/>
    </source>
</evidence>
<feature type="domain" description="OmpR/PhoB-type" evidence="9">
    <location>
        <begin position="136"/>
        <end position="235"/>
    </location>
</feature>
<dbReference type="GO" id="GO:0000976">
    <property type="term" value="F:transcription cis-regulatory region binding"/>
    <property type="evidence" value="ECO:0007669"/>
    <property type="project" value="TreeGrafter"/>
</dbReference>
<dbReference type="GO" id="GO:0005829">
    <property type="term" value="C:cytosol"/>
    <property type="evidence" value="ECO:0007669"/>
    <property type="project" value="TreeGrafter"/>
</dbReference>
<dbReference type="RefSeq" id="WP_073824088.1">
    <property type="nucleotide sequence ID" value="NZ_JAUNKL010000014.1"/>
</dbReference>
<evidence type="ECO:0000256" key="5">
    <source>
        <dbReference type="ARBA" id="ARBA00023163"/>
    </source>
</evidence>
<comment type="caution">
    <text evidence="10">The sequence shown here is derived from an EMBL/GenBank/DDBJ whole genome shotgun (WGS) entry which is preliminary data.</text>
</comment>
<evidence type="ECO:0000259" key="8">
    <source>
        <dbReference type="PROSITE" id="PS50110"/>
    </source>
</evidence>
<dbReference type="SMART" id="SM00448">
    <property type="entry name" value="REC"/>
    <property type="match status" value="1"/>
</dbReference>
<evidence type="ECO:0000256" key="7">
    <source>
        <dbReference type="PROSITE-ProRule" id="PRU01091"/>
    </source>
</evidence>
<dbReference type="InterPro" id="IPR001867">
    <property type="entry name" value="OmpR/PhoB-type_DNA-bd"/>
</dbReference>
<evidence type="ECO:0000256" key="2">
    <source>
        <dbReference type="ARBA" id="ARBA00023012"/>
    </source>
</evidence>
<dbReference type="Proteomes" id="UP000185612">
    <property type="component" value="Unassembled WGS sequence"/>
</dbReference>
<dbReference type="SUPFAM" id="SSF52172">
    <property type="entry name" value="CheY-like"/>
    <property type="match status" value="1"/>
</dbReference>
<dbReference type="InterPro" id="IPR039420">
    <property type="entry name" value="WalR-like"/>
</dbReference>
<evidence type="ECO:0000256" key="6">
    <source>
        <dbReference type="PROSITE-ProRule" id="PRU00169"/>
    </source>
</evidence>
<dbReference type="Pfam" id="PF00072">
    <property type="entry name" value="Response_reg"/>
    <property type="match status" value="1"/>
</dbReference>
<dbReference type="InterPro" id="IPR036388">
    <property type="entry name" value="WH-like_DNA-bd_sf"/>
</dbReference>
<organism evidence="10 11">
    <name type="scientific">Buchananella hordeovulneris</name>
    <dbReference type="NCBI Taxonomy" id="52770"/>
    <lineage>
        <taxon>Bacteria</taxon>
        <taxon>Bacillati</taxon>
        <taxon>Actinomycetota</taxon>
        <taxon>Actinomycetes</taxon>
        <taxon>Actinomycetales</taxon>
        <taxon>Actinomycetaceae</taxon>
        <taxon>Buchananella</taxon>
    </lineage>
</organism>
<dbReference type="EMBL" id="MQVS01000004">
    <property type="protein sequence ID" value="OKL51931.1"/>
    <property type="molecule type" value="Genomic_DNA"/>
</dbReference>
<keyword evidence="5" id="KW-0804">Transcription</keyword>
<keyword evidence="3" id="KW-0805">Transcription regulation</keyword>
<evidence type="ECO:0000256" key="3">
    <source>
        <dbReference type="ARBA" id="ARBA00023015"/>
    </source>
</evidence>
<dbReference type="AlphaFoldDB" id="A0A1Q5PWF6"/>
<accession>A0A1Q5PWF6</accession>
<dbReference type="PANTHER" id="PTHR48111:SF1">
    <property type="entry name" value="TWO-COMPONENT RESPONSE REGULATOR ORR33"/>
    <property type="match status" value="1"/>
</dbReference>
<feature type="modified residue" description="4-aspartylphosphate" evidence="6">
    <location>
        <position position="58"/>
    </location>
</feature>
<evidence type="ECO:0000259" key="9">
    <source>
        <dbReference type="PROSITE" id="PS51755"/>
    </source>
</evidence>
<keyword evidence="11" id="KW-1185">Reference proteome</keyword>
<dbReference type="CDD" id="cd00383">
    <property type="entry name" value="trans_reg_C"/>
    <property type="match status" value="1"/>
</dbReference>
<dbReference type="InterPro" id="IPR011006">
    <property type="entry name" value="CheY-like_superfamily"/>
</dbReference>
<keyword evidence="1 6" id="KW-0597">Phosphoprotein</keyword>